<proteinExistence type="inferred from homology"/>
<evidence type="ECO:0000259" key="11">
    <source>
        <dbReference type="PROSITE" id="PS51686"/>
    </source>
</evidence>
<dbReference type="AlphaFoldDB" id="A0A131YYX9"/>
<dbReference type="NCBIfam" id="TIGR00446">
    <property type="entry name" value="nop2p"/>
    <property type="match status" value="1"/>
</dbReference>
<dbReference type="InterPro" id="IPR001678">
    <property type="entry name" value="MeTrfase_RsmB-F_NOP2_dom"/>
</dbReference>
<feature type="compositionally biased region" description="Acidic residues" evidence="10">
    <location>
        <begin position="100"/>
        <end position="147"/>
    </location>
</feature>
<dbReference type="PANTHER" id="PTHR22807">
    <property type="entry name" value="NOP2 YEAST -RELATED NOL1/NOP2/FMU SUN DOMAIN-CONTAINING"/>
    <property type="match status" value="1"/>
</dbReference>
<feature type="binding site" evidence="9">
    <location>
        <begin position="354"/>
        <end position="360"/>
    </location>
    <ligand>
        <name>S-adenosyl-L-methionine</name>
        <dbReference type="ChEBI" id="CHEBI:59789"/>
    </ligand>
</feature>
<feature type="region of interest" description="Disordered" evidence="10">
    <location>
        <begin position="556"/>
        <end position="695"/>
    </location>
</feature>
<dbReference type="CDD" id="cd02440">
    <property type="entry name" value="AdoMet_MTases"/>
    <property type="match status" value="1"/>
</dbReference>
<feature type="binding site" evidence="9">
    <location>
        <position position="422"/>
    </location>
    <ligand>
        <name>S-adenosyl-L-methionine</name>
        <dbReference type="ChEBI" id="CHEBI:59789"/>
    </ligand>
</feature>
<feature type="compositionally biased region" description="Polar residues" evidence="10">
    <location>
        <begin position="655"/>
        <end position="664"/>
    </location>
</feature>
<dbReference type="Gene3D" id="3.30.70.1170">
    <property type="entry name" value="Sun protein, domain 3"/>
    <property type="match status" value="1"/>
</dbReference>
<feature type="binding site" evidence="9">
    <location>
        <position position="378"/>
    </location>
    <ligand>
        <name>S-adenosyl-L-methionine</name>
        <dbReference type="ChEBI" id="CHEBI:59789"/>
    </ligand>
</feature>
<dbReference type="GO" id="GO:0005730">
    <property type="term" value="C:nucleolus"/>
    <property type="evidence" value="ECO:0007669"/>
    <property type="project" value="UniProtKB-SubCell"/>
</dbReference>
<feature type="domain" description="SAM-dependent MTase RsmB/NOP-type" evidence="11">
    <location>
        <begin position="262"/>
        <end position="549"/>
    </location>
</feature>
<dbReference type="PANTHER" id="PTHR22807:SF30">
    <property type="entry name" value="28S RRNA (CYTOSINE(4447)-C(5))-METHYLTRANSFERASE-RELATED"/>
    <property type="match status" value="1"/>
</dbReference>
<feature type="compositionally biased region" description="Basic and acidic residues" evidence="10">
    <location>
        <begin position="1"/>
        <end position="10"/>
    </location>
</feature>
<dbReference type="FunFam" id="3.30.70.1170:FF:000001">
    <property type="entry name" value="Ribosomal RNA methyltransferase Nop2"/>
    <property type="match status" value="1"/>
</dbReference>
<feature type="compositionally biased region" description="Basic residues" evidence="10">
    <location>
        <begin position="38"/>
        <end position="49"/>
    </location>
</feature>
<dbReference type="InterPro" id="IPR011023">
    <property type="entry name" value="Nop2p"/>
</dbReference>
<dbReference type="GO" id="GO:0009383">
    <property type="term" value="F:rRNA (cytosine-C5-)-methyltransferase activity"/>
    <property type="evidence" value="ECO:0007669"/>
    <property type="project" value="TreeGrafter"/>
</dbReference>
<evidence type="ECO:0000256" key="1">
    <source>
        <dbReference type="ARBA" id="ARBA00004604"/>
    </source>
</evidence>
<keyword evidence="7 9" id="KW-0694">RNA-binding</keyword>
<dbReference type="Pfam" id="PF01189">
    <property type="entry name" value="Methyltr_RsmB-F"/>
    <property type="match status" value="1"/>
</dbReference>
<dbReference type="InterPro" id="IPR018314">
    <property type="entry name" value="RsmB/NOL1/NOP2-like_CS"/>
</dbReference>
<evidence type="ECO:0000256" key="10">
    <source>
        <dbReference type="SAM" id="MobiDB-lite"/>
    </source>
</evidence>
<keyword evidence="3" id="KW-0690">Ribosome biogenesis</keyword>
<protein>
    <submittedName>
        <fullName evidence="12">Ribosomal RNA methyltransferase Nop2</fullName>
    </submittedName>
</protein>
<feature type="compositionally biased region" description="Polar residues" evidence="10">
    <location>
        <begin position="50"/>
        <end position="59"/>
    </location>
</feature>
<dbReference type="InterPro" id="IPR049560">
    <property type="entry name" value="MeTrfase_RsmB-F_NOP2_cat"/>
</dbReference>
<dbReference type="InterPro" id="IPR029063">
    <property type="entry name" value="SAM-dependent_MTases_sf"/>
</dbReference>
<feature type="compositionally biased region" description="Basic residues" evidence="10">
    <location>
        <begin position="610"/>
        <end position="628"/>
    </location>
</feature>
<keyword evidence="6 9" id="KW-0949">S-adenosyl-L-methionine</keyword>
<dbReference type="PROSITE" id="PS51686">
    <property type="entry name" value="SAM_MT_RSMB_NOP"/>
    <property type="match status" value="1"/>
</dbReference>
<feature type="compositionally biased region" description="Basic residues" evidence="10">
    <location>
        <begin position="11"/>
        <end position="20"/>
    </location>
</feature>
<comment type="subcellular location">
    <subcellularLocation>
        <location evidence="1">Nucleus</location>
        <location evidence="1">Nucleolus</location>
    </subcellularLocation>
</comment>
<name>A0A131YYX9_RHIAP</name>
<evidence type="ECO:0000256" key="8">
    <source>
        <dbReference type="ARBA" id="ARBA00023242"/>
    </source>
</evidence>
<feature type="compositionally biased region" description="Basic and acidic residues" evidence="10">
    <location>
        <begin position="559"/>
        <end position="573"/>
    </location>
</feature>
<dbReference type="Gene3D" id="3.40.50.150">
    <property type="entry name" value="Vaccinia Virus protein VP39"/>
    <property type="match status" value="1"/>
</dbReference>
<dbReference type="InterPro" id="IPR023273">
    <property type="entry name" value="RCMT_NOP2"/>
</dbReference>
<feature type="compositionally biased region" description="Basic residues" evidence="10">
    <location>
        <begin position="682"/>
        <end position="695"/>
    </location>
</feature>
<evidence type="ECO:0000256" key="7">
    <source>
        <dbReference type="ARBA" id="ARBA00022884"/>
    </source>
</evidence>
<evidence type="ECO:0000256" key="3">
    <source>
        <dbReference type="ARBA" id="ARBA00022517"/>
    </source>
</evidence>
<dbReference type="PRINTS" id="PR02008">
    <property type="entry name" value="RCMTFAMILY"/>
</dbReference>
<dbReference type="InterPro" id="IPR023267">
    <property type="entry name" value="RCMT"/>
</dbReference>
<keyword evidence="4 9" id="KW-0489">Methyltransferase</keyword>
<feature type="region of interest" description="Disordered" evidence="10">
    <location>
        <begin position="176"/>
        <end position="195"/>
    </location>
</feature>
<keyword evidence="5 9" id="KW-0808">Transferase</keyword>
<comment type="similarity">
    <text evidence="2 9">Belongs to the class I-like SAM-binding methyltransferase superfamily. RsmB/NOP family.</text>
</comment>
<dbReference type="PRINTS" id="PR02012">
    <property type="entry name" value="RCMTNOP2"/>
</dbReference>
<keyword evidence="8" id="KW-0539">Nucleus</keyword>
<reference evidence="12" key="1">
    <citation type="journal article" date="2016" name="Ticks Tick Borne Dis.">
        <title>De novo assembly and annotation of the salivary gland transcriptome of Rhipicephalus appendiculatus male and female ticks during blood feeding.</title>
        <authorList>
            <person name="de Castro M.H."/>
            <person name="de Klerk D."/>
            <person name="Pienaar R."/>
            <person name="Latif A.A."/>
            <person name="Rees D.J."/>
            <person name="Mans B.J."/>
        </authorList>
    </citation>
    <scope>NUCLEOTIDE SEQUENCE</scope>
    <source>
        <tissue evidence="12">Salivary glands</tissue>
    </source>
</reference>
<dbReference type="GO" id="GO:0000470">
    <property type="term" value="P:maturation of LSU-rRNA"/>
    <property type="evidence" value="ECO:0007669"/>
    <property type="project" value="TreeGrafter"/>
</dbReference>
<dbReference type="PROSITE" id="PS01153">
    <property type="entry name" value="NOL1_NOP2_SUN"/>
    <property type="match status" value="1"/>
</dbReference>
<dbReference type="GO" id="GO:0070475">
    <property type="term" value="P:rRNA base methylation"/>
    <property type="evidence" value="ECO:0007669"/>
    <property type="project" value="TreeGrafter"/>
</dbReference>
<evidence type="ECO:0000256" key="4">
    <source>
        <dbReference type="ARBA" id="ARBA00022603"/>
    </source>
</evidence>
<dbReference type="EMBL" id="GEDV01004158">
    <property type="protein sequence ID" value="JAP84399.1"/>
    <property type="molecule type" value="Transcribed_RNA"/>
</dbReference>
<organism evidence="12">
    <name type="scientific">Rhipicephalus appendiculatus</name>
    <name type="common">Brown ear tick</name>
    <dbReference type="NCBI Taxonomy" id="34631"/>
    <lineage>
        <taxon>Eukaryota</taxon>
        <taxon>Metazoa</taxon>
        <taxon>Ecdysozoa</taxon>
        <taxon>Arthropoda</taxon>
        <taxon>Chelicerata</taxon>
        <taxon>Arachnida</taxon>
        <taxon>Acari</taxon>
        <taxon>Parasitiformes</taxon>
        <taxon>Ixodida</taxon>
        <taxon>Ixodoidea</taxon>
        <taxon>Ixodidae</taxon>
        <taxon>Rhipicephalinae</taxon>
        <taxon>Rhipicephalus</taxon>
        <taxon>Rhipicephalus</taxon>
    </lineage>
</organism>
<feature type="compositionally biased region" description="Basic and acidic residues" evidence="10">
    <location>
        <begin position="632"/>
        <end position="654"/>
    </location>
</feature>
<evidence type="ECO:0000256" key="2">
    <source>
        <dbReference type="ARBA" id="ARBA00007494"/>
    </source>
</evidence>
<dbReference type="GO" id="GO:0003723">
    <property type="term" value="F:RNA binding"/>
    <property type="evidence" value="ECO:0007669"/>
    <property type="project" value="UniProtKB-UniRule"/>
</dbReference>
<feature type="binding site" evidence="9">
    <location>
        <position position="405"/>
    </location>
    <ligand>
        <name>S-adenosyl-L-methionine</name>
        <dbReference type="ChEBI" id="CHEBI:59789"/>
    </ligand>
</feature>
<evidence type="ECO:0000313" key="12">
    <source>
        <dbReference type="EMBL" id="JAP84399.1"/>
    </source>
</evidence>
<dbReference type="SUPFAM" id="SSF53335">
    <property type="entry name" value="S-adenosyl-L-methionine-dependent methyltransferases"/>
    <property type="match status" value="1"/>
</dbReference>
<feature type="active site" description="Nucleophile" evidence="9">
    <location>
        <position position="479"/>
    </location>
</feature>
<feature type="region of interest" description="Disordered" evidence="10">
    <location>
        <begin position="1"/>
        <end position="148"/>
    </location>
</feature>
<evidence type="ECO:0000256" key="5">
    <source>
        <dbReference type="ARBA" id="ARBA00022679"/>
    </source>
</evidence>
<evidence type="ECO:0000256" key="9">
    <source>
        <dbReference type="PROSITE-ProRule" id="PRU01023"/>
    </source>
</evidence>
<accession>A0A131YYX9</accession>
<evidence type="ECO:0000256" key="6">
    <source>
        <dbReference type="ARBA" id="ARBA00022691"/>
    </source>
</evidence>
<sequence>MGRKADFNEKPKKRRSRKSKIQPPPEIPKALRAEKPLSRRALKKLKKNTAVKNDLTSKVITKKKVEEEEDDDQLTTKVQSFSDDNKKWLKPKASKKQLLDSEDDDDDGSDDQQEDFGESSDDAAMDDEFGGSESGGDEEESDDEELPIEAASRKLQKRQEEDRKLAEEELKTNIAESEVFTLPSGQEIEKEKAEPPDLAIISERIKDVTFVLNDFASRREPDRSRSEYLEILKRDLCEYYSYNEYLMQKFMDLFSPAELIEFLEANEVNRPVTIRANSLKTRRRDLAQALINRGVNLDPIGKWSKVGLIVYNSQVPVGATPEYLAGHYVLQGAASMLPVMALAPQENERILDMCAAPGGKTSHIAAIMKNTGVLFANELHKERCKAIVGNLHRLGVNNTVVCSYDGRKFPEVAKGFDRVLLDAPCSGTGVVSKDPAVKTNKEEKDILRCSQLQKQLILAAIDCADCSDNKPGYIVYSTCSVMPEENEWVIDYALKKRNVKLVPTGLDFGREGLTRYREHRFHPTLNKTRRFYPHSHNMEGFFVAKLKKFSNTIPMTPITEEKEQDKESEKTAASDEPDSQPAKKKARLEKGVEPTSDKPSSTSSPAVQVKKGKNRRKNLKMKKKKKLQKLQAGKDKAQNKSEKPDQSSKKHEAGQSRTPQSQPEKVQSKKSSFQKKEGPGKTVRKPKRKKFPTAD</sequence>